<dbReference type="Proteomes" id="UP000306192">
    <property type="component" value="Unassembled WGS sequence"/>
</dbReference>
<comment type="caution">
    <text evidence="3">The sequence shown here is derived from an EMBL/GenBank/DDBJ whole genome shotgun (WGS) entry which is preliminary data.</text>
</comment>
<dbReference type="AlphaFoldDB" id="A0A4T2BEX9"/>
<gene>
    <name evidence="3" type="ORF">D4765_18260</name>
</gene>
<evidence type="ECO:0000313" key="3">
    <source>
        <dbReference type="EMBL" id="TIH28782.1"/>
    </source>
</evidence>
<protein>
    <submittedName>
        <fullName evidence="3">Uncharacterized protein</fullName>
    </submittedName>
</protein>
<sequence>MNNQIIHNQGEPCERPPESKRRPHKWRRSAVTFLVAACMTIAASSVPAAMADSLPHPSSTDAWVATTTAEILGSDGEVIASVDSSQNDSNTVHTIDGVDAHAAASSDLKVRTTGTVRFLNATEGTMSGDKQYRFAAPEINAGVVVSGGFTAPDNAAVSCDVDPNQIFHSGDTVDFSCTATATAPEYTLDTLRQEMADNCPTTTKCDPISFDEAGNPIFQSWYFSGLLVPLKTSMQIEWAATGFEPTYWNDGTRLEANMTEFMVDVPGAQTWLPVAQDQSYRVKADDVLTVTPDGLLTGAQWSQGTVSSLDTHITNVPAGGTVEANGDLTFTSDQIGGYQFKYFLEDPSTELRSADASGAIEVYADSTTPPTATPDPTPTPTPVVTPKPTPPAPVVTPTPTPAVVPDPVTPEIHLPVVSG</sequence>
<accession>A0A4T2BEX9</accession>
<dbReference type="EMBL" id="QYRT01000066">
    <property type="protein sequence ID" value="TIH28782.1"/>
    <property type="molecule type" value="Genomic_DNA"/>
</dbReference>
<keyword evidence="2" id="KW-0472">Membrane</keyword>
<proteinExistence type="predicted"/>
<evidence type="ECO:0000256" key="2">
    <source>
        <dbReference type="SAM" id="Phobius"/>
    </source>
</evidence>
<name>A0A4T2BEX9_9MICO</name>
<evidence type="ECO:0000313" key="4">
    <source>
        <dbReference type="Proteomes" id="UP000306192"/>
    </source>
</evidence>
<feature type="region of interest" description="Disordered" evidence="1">
    <location>
        <begin position="1"/>
        <end position="25"/>
    </location>
</feature>
<dbReference type="RefSeq" id="WP_201799372.1">
    <property type="nucleotide sequence ID" value="NZ_QYRT01000066.1"/>
</dbReference>
<organism evidence="3 4">
    <name type="scientific">Subtercola vilae</name>
    <dbReference type="NCBI Taxonomy" id="2056433"/>
    <lineage>
        <taxon>Bacteria</taxon>
        <taxon>Bacillati</taxon>
        <taxon>Actinomycetota</taxon>
        <taxon>Actinomycetes</taxon>
        <taxon>Micrococcales</taxon>
        <taxon>Microbacteriaceae</taxon>
        <taxon>Subtercola</taxon>
    </lineage>
</organism>
<keyword evidence="4" id="KW-1185">Reference proteome</keyword>
<feature type="compositionally biased region" description="Pro residues" evidence="1">
    <location>
        <begin position="371"/>
        <end position="408"/>
    </location>
</feature>
<feature type="transmembrane region" description="Helical" evidence="2">
    <location>
        <begin position="30"/>
        <end position="50"/>
    </location>
</feature>
<keyword evidence="2" id="KW-0812">Transmembrane</keyword>
<keyword evidence="2" id="KW-1133">Transmembrane helix</keyword>
<feature type="region of interest" description="Disordered" evidence="1">
    <location>
        <begin position="365"/>
        <end position="409"/>
    </location>
</feature>
<reference evidence="3 4" key="1">
    <citation type="journal article" date="2019" name="Microorganisms">
        <title>Systematic Affiliation and Genome Analysis of Subtercola vilae DB165(T) with Particular Emphasis on Cold Adaptation of an Isolate from a High-Altitude Cold Volcano Lake.</title>
        <authorList>
            <person name="Villalobos A.S."/>
            <person name="Wiese J."/>
            <person name="Imhoff J.F."/>
            <person name="Dorador C."/>
            <person name="Keller A."/>
            <person name="Hentschel U."/>
        </authorList>
    </citation>
    <scope>NUCLEOTIDE SEQUENCE [LARGE SCALE GENOMIC DNA]</scope>
    <source>
        <strain evidence="3 4">DB165</strain>
    </source>
</reference>
<evidence type="ECO:0000256" key="1">
    <source>
        <dbReference type="SAM" id="MobiDB-lite"/>
    </source>
</evidence>